<dbReference type="Proteomes" id="UP000515312">
    <property type="component" value="Chromosome"/>
</dbReference>
<dbReference type="Pfam" id="PF12222">
    <property type="entry name" value="PNGaseA"/>
    <property type="match status" value="1"/>
</dbReference>
<organism evidence="3 4">
    <name type="scientific">Alloacidobacterium dinghuense</name>
    <dbReference type="NCBI Taxonomy" id="2763107"/>
    <lineage>
        <taxon>Bacteria</taxon>
        <taxon>Pseudomonadati</taxon>
        <taxon>Acidobacteriota</taxon>
        <taxon>Terriglobia</taxon>
        <taxon>Terriglobales</taxon>
        <taxon>Acidobacteriaceae</taxon>
        <taxon>Alloacidobacterium</taxon>
    </lineage>
</organism>
<dbReference type="RefSeq" id="WP_186741329.1">
    <property type="nucleotide sequence ID" value="NZ_CP060394.1"/>
</dbReference>
<name>A0A7G8BEQ6_9BACT</name>
<feature type="domain" description="Peptide N-acetyl-beta-D-glucosaminyl asparaginase amidase A N-terminal" evidence="2">
    <location>
        <begin position="54"/>
        <end position="337"/>
    </location>
</feature>
<evidence type="ECO:0000313" key="3">
    <source>
        <dbReference type="EMBL" id="QNI31026.1"/>
    </source>
</evidence>
<reference evidence="3 4" key="1">
    <citation type="submission" date="2020-08" db="EMBL/GenBank/DDBJ databases">
        <title>Edaphobacter telluris sp. nov. and Acidobacterium dinghuensis sp. nov., two acidobacteria isolated from forest soil.</title>
        <authorList>
            <person name="Fu J."/>
            <person name="Qiu L."/>
        </authorList>
    </citation>
    <scope>NUCLEOTIDE SEQUENCE [LARGE SCALE GENOMIC DNA]</scope>
    <source>
        <strain evidence="3">4Y35</strain>
    </source>
</reference>
<gene>
    <name evidence="3" type="ORF">H7849_18215</name>
</gene>
<dbReference type="AlphaFoldDB" id="A0A7G8BEQ6"/>
<proteinExistence type="predicted"/>
<keyword evidence="4" id="KW-1185">Reference proteome</keyword>
<evidence type="ECO:0000313" key="4">
    <source>
        <dbReference type="Proteomes" id="UP000515312"/>
    </source>
</evidence>
<dbReference type="InterPro" id="IPR021102">
    <property type="entry name" value="PNGase_A"/>
</dbReference>
<dbReference type="InterPro" id="IPR056948">
    <property type="entry name" value="PNGaseA_N"/>
</dbReference>
<dbReference type="KEGG" id="adin:H7849_18215"/>
<evidence type="ECO:0000259" key="2">
    <source>
        <dbReference type="Pfam" id="PF12222"/>
    </source>
</evidence>
<feature type="signal peptide" evidence="1">
    <location>
        <begin position="1"/>
        <end position="31"/>
    </location>
</feature>
<feature type="chain" id="PRO_5028944240" evidence="1">
    <location>
        <begin position="32"/>
        <end position="577"/>
    </location>
</feature>
<evidence type="ECO:0000256" key="1">
    <source>
        <dbReference type="SAM" id="SignalP"/>
    </source>
</evidence>
<protein>
    <submittedName>
        <fullName evidence="3">Peptide-N(4)-(N-acetyl-beta-glucosaminyl)asparagine amidase</fullName>
    </submittedName>
</protein>
<sequence length="577" mass="61758">MRFCPRLAQSATIASTVLLALGLAGPTSSSAQSTTSNQFSIGSSLEATADPPVPRPHTKHCEVTLLTDKAFADFNNKNFSFTPPADCPGPWSKVIFTGDFSIQPGVQFDRTGLVFFGNVNIYFGTTAEPLQSQTDTWHVERDLTDYSSLFKTPQTGFASLGNIVGVDGLTSTIFGTFKIEFYQADFINPAPRTADLVLPLPDNGNGAVGLNNTTPEFTQTFTLPKNIESAYIDVLAESQSSEEQWFLCLPSNVASDVGVCGNTAFRQVNISIDGKPAGVAPIFPWIYTGGVDPGLWIPIPGVQTLNFLPYRVDLTPFAGVLSNGQQHTVGVTVFNAFNFFSTLATLLVYQDHGSNQVTGALTEDTLTDPDPAVVSNVAFDSHGNGGGTATVTSKQNFTIAGFVNTSHGRVNTKVDGNVNFSNVQTVTSTANTFGQGVVQTSTVNQKTTTQDGFLFTTKENDVSYPFNINYLETLESNGDIGQVTTVDQNFQRNETDTLEGFPIFRSSVSNEVSSGDTATFVASPTGFSLGPNSGQSSKQTYVYHDTLGNCYSRTLTAANNKLTGVKDGASCPHGIRW</sequence>
<accession>A0A7G8BEQ6</accession>
<keyword evidence="1" id="KW-0732">Signal</keyword>
<dbReference type="PANTHER" id="PTHR31104">
    <property type="entry name" value="PEPTIDE-N4-(N-ACETYL-BETA-GLUCOSAMINYL)ASPARAGINE AMIDASE A PROTEIN"/>
    <property type="match status" value="1"/>
</dbReference>
<dbReference type="EMBL" id="CP060394">
    <property type="protein sequence ID" value="QNI31026.1"/>
    <property type="molecule type" value="Genomic_DNA"/>
</dbReference>